<keyword evidence="2" id="KW-1185">Reference proteome</keyword>
<dbReference type="Proteomes" id="UP000326344">
    <property type="component" value="Unassembled WGS sequence"/>
</dbReference>
<name>A0A5N1JHW7_9BACT</name>
<evidence type="ECO:0008006" key="3">
    <source>
        <dbReference type="Google" id="ProtNLM"/>
    </source>
</evidence>
<evidence type="ECO:0000313" key="1">
    <source>
        <dbReference type="EMBL" id="KAA9355299.1"/>
    </source>
</evidence>
<sequence length="181" mass="21313">MMRHWILLGVVLLFAQGCATHRTHYQLVYRTDRGGYQIQAPDLRSVKVHWHPYNVQVTTDSGQKKTVATEQLWGYQQTDGTLYRLYLGNTYEVVQEKTLTLYRQSDFGEGATEHYFFSVTPDEPVLSLNRHNLEVAFAKYPCIQELIQQTPARNWLKTDHKRYRLIESYEHCYHPVSGYRP</sequence>
<accession>A0A5N1JHW7</accession>
<evidence type="ECO:0000313" key="2">
    <source>
        <dbReference type="Proteomes" id="UP000326344"/>
    </source>
</evidence>
<organism evidence="1 2">
    <name type="scientific">Larkinella humicola</name>
    <dbReference type="NCBI Taxonomy" id="2607654"/>
    <lineage>
        <taxon>Bacteria</taxon>
        <taxon>Pseudomonadati</taxon>
        <taxon>Bacteroidota</taxon>
        <taxon>Cytophagia</taxon>
        <taxon>Cytophagales</taxon>
        <taxon>Spirosomataceae</taxon>
        <taxon>Larkinella</taxon>
    </lineage>
</organism>
<comment type="caution">
    <text evidence="1">The sequence shown here is derived from an EMBL/GenBank/DDBJ whole genome shotgun (WGS) entry which is preliminary data.</text>
</comment>
<dbReference type="AlphaFoldDB" id="A0A5N1JHW7"/>
<gene>
    <name evidence="1" type="ORF">F0P93_12040</name>
</gene>
<protein>
    <recommendedName>
        <fullName evidence="3">Lipoprotein</fullName>
    </recommendedName>
</protein>
<proteinExistence type="predicted"/>
<dbReference type="RefSeq" id="WP_150876629.1">
    <property type="nucleotide sequence ID" value="NZ_VTWS01000002.1"/>
</dbReference>
<reference evidence="1 2" key="1">
    <citation type="submission" date="2019-09" db="EMBL/GenBank/DDBJ databases">
        <title>Genome Sequence of Larkinella sp MA1.</title>
        <authorList>
            <person name="Srinivasan S."/>
        </authorList>
    </citation>
    <scope>NUCLEOTIDE SEQUENCE [LARGE SCALE GENOMIC DNA]</scope>
    <source>
        <strain evidence="1 2">MA1</strain>
    </source>
</reference>
<dbReference type="EMBL" id="VTWS01000002">
    <property type="protein sequence ID" value="KAA9355299.1"/>
    <property type="molecule type" value="Genomic_DNA"/>
</dbReference>
<dbReference type="PROSITE" id="PS51257">
    <property type="entry name" value="PROKAR_LIPOPROTEIN"/>
    <property type="match status" value="1"/>
</dbReference>